<dbReference type="SUPFAM" id="SSF56235">
    <property type="entry name" value="N-terminal nucleophile aminohydrolases (Ntn hydrolases)"/>
    <property type="match status" value="1"/>
</dbReference>
<dbReference type="CDD" id="cd01991">
    <property type="entry name" value="Asn_synthase_B_C"/>
    <property type="match status" value="1"/>
</dbReference>
<evidence type="ECO:0000313" key="9">
    <source>
        <dbReference type="EMBL" id="MFC3104858.1"/>
    </source>
</evidence>
<dbReference type="RefSeq" id="WP_380690403.1">
    <property type="nucleotide sequence ID" value="NZ_JBHRSS010000006.1"/>
</dbReference>
<evidence type="ECO:0000256" key="3">
    <source>
        <dbReference type="ARBA" id="ARBA00012737"/>
    </source>
</evidence>
<keyword evidence="6" id="KW-0315">Glutamine amidotransferase</keyword>
<dbReference type="EC" id="6.3.5.4" evidence="3"/>
<dbReference type="InterPro" id="IPR029055">
    <property type="entry name" value="Ntn_hydrolases_N"/>
</dbReference>
<dbReference type="NCBIfam" id="TIGR03108">
    <property type="entry name" value="eps_aminotran_1"/>
    <property type="match status" value="1"/>
</dbReference>
<dbReference type="SUPFAM" id="SSF52402">
    <property type="entry name" value="Adenine nucleotide alpha hydrolases-like"/>
    <property type="match status" value="1"/>
</dbReference>
<dbReference type="Pfam" id="PF13537">
    <property type="entry name" value="GATase_7"/>
    <property type="match status" value="1"/>
</dbReference>
<dbReference type="InterPro" id="IPR033738">
    <property type="entry name" value="AsnB_N"/>
</dbReference>
<keyword evidence="10" id="KW-1185">Reference proteome</keyword>
<dbReference type="Proteomes" id="UP001595462">
    <property type="component" value="Unassembled WGS sequence"/>
</dbReference>
<dbReference type="Gene3D" id="3.40.50.620">
    <property type="entry name" value="HUPs"/>
    <property type="match status" value="2"/>
</dbReference>
<organism evidence="9 10">
    <name type="scientific">Salinisphaera aquimarina</name>
    <dbReference type="NCBI Taxonomy" id="2094031"/>
    <lineage>
        <taxon>Bacteria</taxon>
        <taxon>Pseudomonadati</taxon>
        <taxon>Pseudomonadota</taxon>
        <taxon>Gammaproteobacteria</taxon>
        <taxon>Salinisphaerales</taxon>
        <taxon>Salinisphaeraceae</taxon>
        <taxon>Salinisphaera</taxon>
    </lineage>
</organism>
<dbReference type="CDD" id="cd00712">
    <property type="entry name" value="AsnB"/>
    <property type="match status" value="1"/>
</dbReference>
<evidence type="ECO:0000256" key="1">
    <source>
        <dbReference type="ARBA" id="ARBA00005187"/>
    </source>
</evidence>
<dbReference type="InterPro" id="IPR001962">
    <property type="entry name" value="Asn_synthase"/>
</dbReference>
<comment type="similarity">
    <text evidence="2">Belongs to the asparagine synthetase family.</text>
</comment>
<dbReference type="Pfam" id="PF00733">
    <property type="entry name" value="Asn_synthase"/>
    <property type="match status" value="1"/>
</dbReference>
<dbReference type="EMBL" id="JBHRSS010000006">
    <property type="protein sequence ID" value="MFC3104858.1"/>
    <property type="molecule type" value="Genomic_DNA"/>
</dbReference>
<dbReference type="PROSITE" id="PS51278">
    <property type="entry name" value="GATASE_TYPE_2"/>
    <property type="match status" value="1"/>
</dbReference>
<dbReference type="PANTHER" id="PTHR43284">
    <property type="entry name" value="ASPARAGINE SYNTHETASE (GLUTAMINE-HYDROLYZING)"/>
    <property type="match status" value="1"/>
</dbReference>
<keyword evidence="4" id="KW-0547">Nucleotide-binding</keyword>
<evidence type="ECO:0000256" key="6">
    <source>
        <dbReference type="ARBA" id="ARBA00022962"/>
    </source>
</evidence>
<evidence type="ECO:0000313" key="10">
    <source>
        <dbReference type="Proteomes" id="UP001595462"/>
    </source>
</evidence>
<comment type="caution">
    <text evidence="9">The sequence shown here is derived from an EMBL/GenBank/DDBJ whole genome shotgun (WGS) entry which is preliminary data.</text>
</comment>
<dbReference type="InterPro" id="IPR006426">
    <property type="entry name" value="Asn_synth_AEB"/>
</dbReference>
<dbReference type="InterPro" id="IPR017932">
    <property type="entry name" value="GATase_2_dom"/>
</dbReference>
<gene>
    <name evidence="9" type="ORF">ACFOSU_13330</name>
</gene>
<evidence type="ECO:0000259" key="8">
    <source>
        <dbReference type="PROSITE" id="PS51278"/>
    </source>
</evidence>
<evidence type="ECO:0000256" key="2">
    <source>
        <dbReference type="ARBA" id="ARBA00005752"/>
    </source>
</evidence>
<evidence type="ECO:0000256" key="7">
    <source>
        <dbReference type="ARBA" id="ARBA00048741"/>
    </source>
</evidence>
<dbReference type="NCBIfam" id="TIGR01536">
    <property type="entry name" value="asn_synth_AEB"/>
    <property type="match status" value="1"/>
</dbReference>
<dbReference type="PANTHER" id="PTHR43284:SF1">
    <property type="entry name" value="ASPARAGINE SYNTHETASE"/>
    <property type="match status" value="1"/>
</dbReference>
<proteinExistence type="inferred from homology"/>
<dbReference type="InterPro" id="IPR017539">
    <property type="entry name" value="XrtA_amidotfase"/>
</dbReference>
<name>A0ABV7EQ55_9GAMM</name>
<accession>A0ABV7EQ55</accession>
<reference evidence="10" key="1">
    <citation type="journal article" date="2019" name="Int. J. Syst. Evol. Microbiol.">
        <title>The Global Catalogue of Microorganisms (GCM) 10K type strain sequencing project: providing services to taxonomists for standard genome sequencing and annotation.</title>
        <authorList>
            <consortium name="The Broad Institute Genomics Platform"/>
            <consortium name="The Broad Institute Genome Sequencing Center for Infectious Disease"/>
            <person name="Wu L."/>
            <person name="Ma J."/>
        </authorList>
    </citation>
    <scope>NUCLEOTIDE SEQUENCE [LARGE SCALE GENOMIC DNA]</scope>
    <source>
        <strain evidence="10">KCTC 52640</strain>
    </source>
</reference>
<comment type="pathway">
    <text evidence="1">Amino-acid biosynthesis; L-asparagine biosynthesis; L-asparagine from L-aspartate (L-Gln route): step 1/1.</text>
</comment>
<dbReference type="InterPro" id="IPR051786">
    <property type="entry name" value="ASN_synthetase/amidase"/>
</dbReference>
<feature type="domain" description="Glutamine amidotransferase type-2" evidence="8">
    <location>
        <begin position="2"/>
        <end position="213"/>
    </location>
</feature>
<keyword evidence="5" id="KW-0067">ATP-binding</keyword>
<comment type="catalytic activity">
    <reaction evidence="7">
        <text>L-aspartate + L-glutamine + ATP + H2O = L-asparagine + L-glutamate + AMP + diphosphate + H(+)</text>
        <dbReference type="Rhea" id="RHEA:12228"/>
        <dbReference type="ChEBI" id="CHEBI:15377"/>
        <dbReference type="ChEBI" id="CHEBI:15378"/>
        <dbReference type="ChEBI" id="CHEBI:29985"/>
        <dbReference type="ChEBI" id="CHEBI:29991"/>
        <dbReference type="ChEBI" id="CHEBI:30616"/>
        <dbReference type="ChEBI" id="CHEBI:33019"/>
        <dbReference type="ChEBI" id="CHEBI:58048"/>
        <dbReference type="ChEBI" id="CHEBI:58359"/>
        <dbReference type="ChEBI" id="CHEBI:456215"/>
        <dbReference type="EC" id="6.3.5.4"/>
    </reaction>
</comment>
<evidence type="ECO:0000256" key="5">
    <source>
        <dbReference type="ARBA" id="ARBA00022840"/>
    </source>
</evidence>
<dbReference type="InterPro" id="IPR014729">
    <property type="entry name" value="Rossmann-like_a/b/a_fold"/>
</dbReference>
<protein>
    <recommendedName>
        <fullName evidence="3">asparagine synthase (glutamine-hydrolyzing)</fullName>
        <ecNumber evidence="3">6.3.5.4</ecNumber>
    </recommendedName>
</protein>
<sequence length="645" mass="71250">MCGITGIITASGGVPDRAALNAMNTVQAHRGPDQHDSVVMEGAGLAHRRLTILDPSSGEQPMMSADGRYTLVYNGEIYNYRALNPELEAAGYTFPGHCDTDTLLAAWQHWGPDCVQRFRGMFAFAVWDAWEKRIHLVRDRLGIKPLYYGLTPDGDLVFGSELKTLMAHPGLDRALEPLAIEGYLALGYVPEPYAIFRNSYKLSAGHMFDWTPGQAAPSPRAYWDIGFQPQAAPSVEDAADELYSRLDDAVRMRLIADVPLGAFLSGGVDSSAIVSLMAAASDEPVNTCAIGFEEAAFDESDHARKIAQLFATSHREHQVDGSDFDLIDQLIDIYDEPFADSSALPTYRVCQLARQQVKVALSGDGGDENFAGYRRYRLHQNESRARQRIPDFIRKPVFGALGRFYPKLDWAPQFVRGKTTFQALAMDTAEAYCHSVSVISQPLRESLYSSEFLGELQGYRARDLFRAHGERAGSDNPLSIAQYIDFKTYLPGDILTKVDRASMAHGLEVRVPLLDHEVVGWAAGMPPEYKLRAGEGKYMLKKAFEPTLPHDILYRKKKGFSVPLSAWFAGPLKETVERAMTEGALIESGLFKAGALECLWQQHKSGRGEHSAALWSLLMLSRFLERESGGVLSGGAQNAAIGSRR</sequence>
<evidence type="ECO:0000256" key="4">
    <source>
        <dbReference type="ARBA" id="ARBA00022741"/>
    </source>
</evidence>
<dbReference type="PIRSF" id="PIRSF001589">
    <property type="entry name" value="Asn_synthetase_glu-h"/>
    <property type="match status" value="1"/>
</dbReference>
<dbReference type="Gene3D" id="3.60.20.10">
    <property type="entry name" value="Glutamine Phosphoribosylpyrophosphate, subunit 1, domain 1"/>
    <property type="match status" value="1"/>
</dbReference>